<dbReference type="Gene3D" id="2.60.40.10">
    <property type="entry name" value="Immunoglobulins"/>
    <property type="match status" value="2"/>
</dbReference>
<evidence type="ECO:0000259" key="11">
    <source>
        <dbReference type="PROSITE" id="PS50835"/>
    </source>
</evidence>
<comment type="subcellular location">
    <subcellularLocation>
        <location evidence="1">Cell membrane</location>
    </subcellularLocation>
</comment>
<dbReference type="InterPro" id="IPR007110">
    <property type="entry name" value="Ig-like_dom"/>
</dbReference>
<evidence type="ECO:0000256" key="7">
    <source>
        <dbReference type="ARBA" id="ARBA00023180"/>
    </source>
</evidence>
<dbReference type="SMART" id="SM00409">
    <property type="entry name" value="IG"/>
    <property type="match status" value="2"/>
</dbReference>
<sequence length="338" mass="38327">MILFYVLFIITKGYFANEYNFTTKTVPVGEDVKLTCARQTDVLYRENLFWIRIVSGKKPELLGGTMNFDFDVEIRKSHITAKQEPGSFVLEINGVMESDDGVYYCIKVQNLDLKFLTGTFLSVKGREPHIVAVTERFLSDQVYPGDPITLECSVLSSSDHETCAAEQRVFWFKTQSNKSHPHVIYAHGNSSDECLRTPEAPSVQKCVYSFNKNFISSDAGTYYCAVAACGEIFYGNGTTLTELQMWDLQKANTVLLVLFATLSASIFVIIFLIYKMKRKTGTTSNDGLHSSDDRKHEKNKEDSLTYSTPTFTQRKAGRAKRKQTRHQETFYSDIKNLG</sequence>
<feature type="domain" description="Ig-like" evidence="11">
    <location>
        <begin position="128"/>
        <end position="241"/>
    </location>
</feature>
<dbReference type="GO" id="GO:0002376">
    <property type="term" value="P:immune system process"/>
    <property type="evidence" value="ECO:0007669"/>
    <property type="project" value="UniProtKB-KW"/>
</dbReference>
<reference evidence="12" key="4">
    <citation type="submission" date="2025-09" db="UniProtKB">
        <authorList>
            <consortium name="Ensembl"/>
        </authorList>
    </citation>
    <scope>IDENTIFICATION</scope>
    <source>
        <strain evidence="12">HNI</strain>
    </source>
</reference>
<name>A0A3P9KBD9_ORYLA</name>
<keyword evidence="6" id="KW-1015">Disulfide bond</keyword>
<protein>
    <recommendedName>
        <fullName evidence="11">Ig-like domain-containing protein</fullName>
    </recommendedName>
</protein>
<reference evidence="12 13" key="2">
    <citation type="submission" date="2017-04" db="EMBL/GenBank/DDBJ databases">
        <title>CpG methylation of centromeres and impact of large insertions on vertebrate speciation.</title>
        <authorList>
            <person name="Ichikawa K."/>
            <person name="Yoshimura J."/>
            <person name="Morishita S."/>
        </authorList>
    </citation>
    <scope>NUCLEOTIDE SEQUENCE</scope>
    <source>
        <strain evidence="12 13">HNI</strain>
    </source>
</reference>
<evidence type="ECO:0000313" key="13">
    <source>
        <dbReference type="Proteomes" id="UP000265180"/>
    </source>
</evidence>
<evidence type="ECO:0000256" key="10">
    <source>
        <dbReference type="SAM" id="SignalP"/>
    </source>
</evidence>
<dbReference type="SUPFAM" id="SSF48726">
    <property type="entry name" value="Immunoglobulin"/>
    <property type="match status" value="2"/>
</dbReference>
<dbReference type="GO" id="GO:0005886">
    <property type="term" value="C:plasma membrane"/>
    <property type="evidence" value="ECO:0007669"/>
    <property type="project" value="UniProtKB-SubCell"/>
</dbReference>
<evidence type="ECO:0000256" key="9">
    <source>
        <dbReference type="SAM" id="Phobius"/>
    </source>
</evidence>
<dbReference type="PROSITE" id="PS50835">
    <property type="entry name" value="IG_LIKE"/>
    <property type="match status" value="2"/>
</dbReference>
<feature type="chain" id="PRO_5018117952" description="Ig-like domain-containing protein" evidence="10">
    <location>
        <begin position="17"/>
        <end position="338"/>
    </location>
</feature>
<dbReference type="PANTHER" id="PTHR19433">
    <property type="entry name" value="T-CELL RECEPTOR ALPHA CHAIN V REGION-RELATED"/>
    <property type="match status" value="1"/>
</dbReference>
<keyword evidence="2" id="KW-1003">Cell membrane</keyword>
<keyword evidence="4" id="KW-0391">Immunity</keyword>
<feature type="domain" description="Ig-like" evidence="11">
    <location>
        <begin position="29"/>
        <end position="105"/>
    </location>
</feature>
<dbReference type="SMART" id="SM00406">
    <property type="entry name" value="IGv"/>
    <property type="match status" value="1"/>
</dbReference>
<dbReference type="AlphaFoldDB" id="A0A3P9KBD9"/>
<feature type="compositionally biased region" description="Basic residues" evidence="8">
    <location>
        <begin position="315"/>
        <end position="324"/>
    </location>
</feature>
<evidence type="ECO:0000256" key="5">
    <source>
        <dbReference type="ARBA" id="ARBA00023136"/>
    </source>
</evidence>
<feature type="region of interest" description="Disordered" evidence="8">
    <location>
        <begin position="281"/>
        <end position="338"/>
    </location>
</feature>
<keyword evidence="5 9" id="KW-0472">Membrane</keyword>
<proteinExistence type="predicted"/>
<evidence type="ECO:0000256" key="8">
    <source>
        <dbReference type="SAM" id="MobiDB-lite"/>
    </source>
</evidence>
<keyword evidence="9" id="KW-0812">Transmembrane</keyword>
<evidence type="ECO:0000256" key="1">
    <source>
        <dbReference type="ARBA" id="ARBA00004236"/>
    </source>
</evidence>
<evidence type="ECO:0000313" key="12">
    <source>
        <dbReference type="Ensembl" id="ENSORLP00020005741.1"/>
    </source>
</evidence>
<dbReference type="InterPro" id="IPR003599">
    <property type="entry name" value="Ig_sub"/>
</dbReference>
<keyword evidence="3 10" id="KW-0732">Signal</keyword>
<evidence type="ECO:0000256" key="2">
    <source>
        <dbReference type="ARBA" id="ARBA00022475"/>
    </source>
</evidence>
<keyword evidence="7" id="KW-0325">Glycoprotein</keyword>
<reference evidence="12" key="3">
    <citation type="submission" date="2025-08" db="UniProtKB">
        <authorList>
            <consortium name="Ensembl"/>
        </authorList>
    </citation>
    <scope>IDENTIFICATION</scope>
    <source>
        <strain evidence="12">HNI</strain>
    </source>
</reference>
<dbReference type="CDD" id="cd00099">
    <property type="entry name" value="IgV"/>
    <property type="match status" value="2"/>
</dbReference>
<evidence type="ECO:0000256" key="6">
    <source>
        <dbReference type="ARBA" id="ARBA00023157"/>
    </source>
</evidence>
<accession>A0A3P9KBD9</accession>
<evidence type="ECO:0000256" key="3">
    <source>
        <dbReference type="ARBA" id="ARBA00022729"/>
    </source>
</evidence>
<evidence type="ECO:0000256" key="4">
    <source>
        <dbReference type="ARBA" id="ARBA00022859"/>
    </source>
</evidence>
<organism evidence="12 13">
    <name type="scientific">Oryzias latipes</name>
    <name type="common">Japanese rice fish</name>
    <name type="synonym">Japanese killifish</name>
    <dbReference type="NCBI Taxonomy" id="8090"/>
    <lineage>
        <taxon>Eukaryota</taxon>
        <taxon>Metazoa</taxon>
        <taxon>Chordata</taxon>
        <taxon>Craniata</taxon>
        <taxon>Vertebrata</taxon>
        <taxon>Euteleostomi</taxon>
        <taxon>Actinopterygii</taxon>
        <taxon>Neopterygii</taxon>
        <taxon>Teleostei</taxon>
        <taxon>Neoteleostei</taxon>
        <taxon>Acanthomorphata</taxon>
        <taxon>Ovalentaria</taxon>
        <taxon>Atherinomorphae</taxon>
        <taxon>Beloniformes</taxon>
        <taxon>Adrianichthyidae</taxon>
        <taxon>Oryziinae</taxon>
        <taxon>Oryzias</taxon>
    </lineage>
</organism>
<dbReference type="Pfam" id="PF07686">
    <property type="entry name" value="V-set"/>
    <property type="match status" value="2"/>
</dbReference>
<dbReference type="PANTHER" id="PTHR19433:SF133">
    <property type="entry name" value="IMMUNE-TYPE RECEPTOR 5 PRECURSOR-RELATED"/>
    <property type="match status" value="1"/>
</dbReference>
<keyword evidence="9" id="KW-1133">Transmembrane helix</keyword>
<dbReference type="InterPro" id="IPR013783">
    <property type="entry name" value="Ig-like_fold"/>
</dbReference>
<dbReference type="Proteomes" id="UP000265180">
    <property type="component" value="Chromosome 10"/>
</dbReference>
<feature type="transmembrane region" description="Helical" evidence="9">
    <location>
        <begin position="254"/>
        <end position="274"/>
    </location>
</feature>
<reference key="1">
    <citation type="journal article" date="2007" name="Nature">
        <title>The medaka draft genome and insights into vertebrate genome evolution.</title>
        <authorList>
            <person name="Kasahara M."/>
            <person name="Naruse K."/>
            <person name="Sasaki S."/>
            <person name="Nakatani Y."/>
            <person name="Qu W."/>
            <person name="Ahsan B."/>
            <person name="Yamada T."/>
            <person name="Nagayasu Y."/>
            <person name="Doi K."/>
            <person name="Kasai Y."/>
            <person name="Jindo T."/>
            <person name="Kobayashi D."/>
            <person name="Shimada A."/>
            <person name="Toyoda A."/>
            <person name="Kuroki Y."/>
            <person name="Fujiyama A."/>
            <person name="Sasaki T."/>
            <person name="Shimizu A."/>
            <person name="Asakawa S."/>
            <person name="Shimizu N."/>
            <person name="Hashimoto S."/>
            <person name="Yang J."/>
            <person name="Lee Y."/>
            <person name="Matsushima K."/>
            <person name="Sugano S."/>
            <person name="Sakaizumi M."/>
            <person name="Narita T."/>
            <person name="Ohishi K."/>
            <person name="Haga S."/>
            <person name="Ohta F."/>
            <person name="Nomoto H."/>
            <person name="Nogata K."/>
            <person name="Morishita T."/>
            <person name="Endo T."/>
            <person name="Shin-I T."/>
            <person name="Takeda H."/>
            <person name="Morishita S."/>
            <person name="Kohara Y."/>
        </authorList>
    </citation>
    <scope>NUCLEOTIDE SEQUENCE [LARGE SCALE GENOMIC DNA]</scope>
    <source>
        <strain>Hd-rR</strain>
    </source>
</reference>
<dbReference type="Ensembl" id="ENSORLT00020005771.1">
    <property type="protein sequence ID" value="ENSORLP00020005741.1"/>
    <property type="gene ID" value="ENSORLG00020006575.1"/>
</dbReference>
<feature type="compositionally biased region" description="Polar residues" evidence="8">
    <location>
        <begin position="304"/>
        <end position="313"/>
    </location>
</feature>
<dbReference type="InterPro" id="IPR036179">
    <property type="entry name" value="Ig-like_dom_sf"/>
</dbReference>
<dbReference type="InterPro" id="IPR013106">
    <property type="entry name" value="Ig_V-set"/>
</dbReference>
<feature type="compositionally biased region" description="Basic and acidic residues" evidence="8">
    <location>
        <begin position="289"/>
        <end position="303"/>
    </location>
</feature>
<dbReference type="InterPro" id="IPR052051">
    <property type="entry name" value="TCR_complex_component"/>
</dbReference>
<feature type="signal peptide" evidence="10">
    <location>
        <begin position="1"/>
        <end position="16"/>
    </location>
</feature>